<dbReference type="Proteomes" id="UP001224325">
    <property type="component" value="Chromosome"/>
</dbReference>
<accession>A0AAU7EKQ3</accession>
<organism evidence="1 2">
    <name type="scientific">Mariniflexile litorale</name>
    <dbReference type="NCBI Taxonomy" id="3045158"/>
    <lineage>
        <taxon>Bacteria</taxon>
        <taxon>Pseudomonadati</taxon>
        <taxon>Bacteroidota</taxon>
        <taxon>Flavobacteriia</taxon>
        <taxon>Flavobacteriales</taxon>
        <taxon>Flavobacteriaceae</taxon>
        <taxon>Mariniflexile</taxon>
    </lineage>
</organism>
<gene>
    <name evidence="1" type="ORF">QLS71_008755</name>
</gene>
<sequence length="227" mass="25178">MKKNYLKIISKTILVSCLGVFLISCEGEDGINGENGINGEQGIDGENGINGENGVGFNELAKYGSVTVNVAGTRSDDVAFTQEHEFRFINNDNDENDVYFGNSDIYFEIGRFFNTPDADYNNSILTQLEVKDAGLETQSFSFAIELWGFSVVSEDLKYFIFDDENSIYTSDDPGVTNFSITNYSFNDTTNRITYSFTMDIEEDNTTGNSLTVSGTVNAIVLENIQDK</sequence>
<reference evidence="1" key="1">
    <citation type="submission" date="2024-04" db="EMBL/GenBank/DDBJ databases">
        <title>Mariniflexile litorale, isolated from the shallow sediments of the Sea of Japan.</title>
        <authorList>
            <person name="Romanenko L."/>
            <person name="Isaeva M."/>
        </authorList>
    </citation>
    <scope>NUCLEOTIDE SEQUENCE [LARGE SCALE GENOMIC DNA]</scope>
    <source>
        <strain evidence="1">KMM 9835</strain>
    </source>
</reference>
<dbReference type="AlphaFoldDB" id="A0AAU7EKQ3"/>
<dbReference type="KEGG" id="mlil:QLS71_008755"/>
<evidence type="ECO:0008006" key="3">
    <source>
        <dbReference type="Google" id="ProtNLM"/>
    </source>
</evidence>
<name>A0AAU7EKQ3_9FLAO</name>
<dbReference type="RefSeq" id="WP_308993104.1">
    <property type="nucleotide sequence ID" value="NZ_CP155618.1"/>
</dbReference>
<proteinExistence type="predicted"/>
<dbReference type="PROSITE" id="PS51257">
    <property type="entry name" value="PROKAR_LIPOPROTEIN"/>
    <property type="match status" value="1"/>
</dbReference>
<evidence type="ECO:0000313" key="2">
    <source>
        <dbReference type="Proteomes" id="UP001224325"/>
    </source>
</evidence>
<evidence type="ECO:0000313" key="1">
    <source>
        <dbReference type="EMBL" id="XBL16094.1"/>
    </source>
</evidence>
<protein>
    <recommendedName>
        <fullName evidence="3">Collagen-like protein</fullName>
    </recommendedName>
</protein>
<keyword evidence="2" id="KW-1185">Reference proteome</keyword>
<dbReference type="EMBL" id="CP155618">
    <property type="protein sequence ID" value="XBL16094.1"/>
    <property type="molecule type" value="Genomic_DNA"/>
</dbReference>